<evidence type="ECO:0000256" key="1">
    <source>
        <dbReference type="SAM" id="MobiDB-lite"/>
    </source>
</evidence>
<proteinExistence type="predicted"/>
<protein>
    <submittedName>
        <fullName evidence="3">Uncharacterized protein</fullName>
    </submittedName>
</protein>
<feature type="transmembrane region" description="Helical" evidence="2">
    <location>
        <begin position="110"/>
        <end position="130"/>
    </location>
</feature>
<evidence type="ECO:0000313" key="4">
    <source>
        <dbReference type="Proteomes" id="UP000294901"/>
    </source>
</evidence>
<sequence>MIGDGLGRALIPAAFGVLLVAWLLRKLATRALRAAVRRGTADPVLARAGVGELAGALVFYGVLLVAVAFLRVGLSEWLLRLCVAFALVAVAVAGARAVRELIGGTVRIPYGGVMVTLGVAAALDVVAFAPSITRPVLIAGLATVAGVVIVGVGGGLIRPMRSRWEAWLEPARVPGRPATDETQVIPQQTDRQEAGPDETVVIHTGGHGAGGPEIGGPGNGGPGNGAQEAGGPGIGGQEAGGQEAEQTQVIATADRRT</sequence>
<feature type="transmembrane region" description="Helical" evidence="2">
    <location>
        <begin position="77"/>
        <end position="98"/>
    </location>
</feature>
<feature type="region of interest" description="Disordered" evidence="1">
    <location>
        <begin position="174"/>
        <end position="257"/>
    </location>
</feature>
<evidence type="ECO:0000256" key="2">
    <source>
        <dbReference type="SAM" id="Phobius"/>
    </source>
</evidence>
<reference evidence="3 4" key="1">
    <citation type="submission" date="2019-03" db="EMBL/GenBank/DDBJ databases">
        <title>Sequencing the genomes of 1000 actinobacteria strains.</title>
        <authorList>
            <person name="Klenk H.-P."/>
        </authorList>
    </citation>
    <scope>NUCLEOTIDE SEQUENCE [LARGE SCALE GENOMIC DNA]</scope>
    <source>
        <strain evidence="3 4">DSM 43805</strain>
    </source>
</reference>
<keyword evidence="2" id="KW-0472">Membrane</keyword>
<evidence type="ECO:0000313" key="3">
    <source>
        <dbReference type="EMBL" id="TDO41499.1"/>
    </source>
</evidence>
<keyword evidence="2" id="KW-1133">Transmembrane helix</keyword>
<dbReference type="RefSeq" id="WP_133875514.1">
    <property type="nucleotide sequence ID" value="NZ_BOMD01000027.1"/>
</dbReference>
<name>A0A4R6JXQ1_9ACTN</name>
<feature type="compositionally biased region" description="Gly residues" evidence="1">
    <location>
        <begin position="205"/>
        <end position="239"/>
    </location>
</feature>
<feature type="transmembrane region" description="Helical" evidence="2">
    <location>
        <begin position="136"/>
        <end position="157"/>
    </location>
</feature>
<organism evidence="3 4">
    <name type="scientific">Paractinoplanes brasiliensis</name>
    <dbReference type="NCBI Taxonomy" id="52695"/>
    <lineage>
        <taxon>Bacteria</taxon>
        <taxon>Bacillati</taxon>
        <taxon>Actinomycetota</taxon>
        <taxon>Actinomycetes</taxon>
        <taxon>Micromonosporales</taxon>
        <taxon>Micromonosporaceae</taxon>
        <taxon>Paractinoplanes</taxon>
    </lineage>
</organism>
<accession>A0A4R6JXQ1</accession>
<keyword evidence="4" id="KW-1185">Reference proteome</keyword>
<dbReference type="EMBL" id="SNWR01000001">
    <property type="protein sequence ID" value="TDO41499.1"/>
    <property type="molecule type" value="Genomic_DNA"/>
</dbReference>
<gene>
    <name evidence="3" type="ORF">C8E87_5232</name>
</gene>
<dbReference type="AlphaFoldDB" id="A0A4R6JXQ1"/>
<keyword evidence="2" id="KW-0812">Transmembrane</keyword>
<feature type="transmembrane region" description="Helical" evidence="2">
    <location>
        <begin position="44"/>
        <end position="71"/>
    </location>
</feature>
<feature type="transmembrane region" description="Helical" evidence="2">
    <location>
        <begin position="6"/>
        <end position="24"/>
    </location>
</feature>
<feature type="compositionally biased region" description="Polar residues" evidence="1">
    <location>
        <begin position="180"/>
        <end position="189"/>
    </location>
</feature>
<comment type="caution">
    <text evidence="3">The sequence shown here is derived from an EMBL/GenBank/DDBJ whole genome shotgun (WGS) entry which is preliminary data.</text>
</comment>
<dbReference type="Proteomes" id="UP000294901">
    <property type="component" value="Unassembled WGS sequence"/>
</dbReference>